<dbReference type="InterPro" id="IPR029048">
    <property type="entry name" value="HSP70_C_sf"/>
</dbReference>
<keyword evidence="2" id="KW-0067">ATP-binding</keyword>
<keyword evidence="4" id="KW-1185">Reference proteome</keyword>
<dbReference type="EMBL" id="CP003002">
    <property type="protein sequence ID" value="AEO53390.1"/>
    <property type="molecule type" value="Genomic_DNA"/>
</dbReference>
<dbReference type="SUPFAM" id="SSF100920">
    <property type="entry name" value="Heat shock protein 70kD (HSP70), peptide-binding domain"/>
    <property type="match status" value="1"/>
</dbReference>
<dbReference type="HOGENOM" id="CLU_1679167_0_0_1"/>
<dbReference type="OrthoDB" id="2401965at2759"/>
<dbReference type="InterPro" id="IPR013126">
    <property type="entry name" value="Hsp_70_fam"/>
</dbReference>
<dbReference type="Gene3D" id="2.60.34.10">
    <property type="entry name" value="Substrate Binding Domain Of DNAk, Chain A, domain 1"/>
    <property type="match status" value="1"/>
</dbReference>
<evidence type="ECO:0008006" key="5">
    <source>
        <dbReference type="Google" id="ProtNLM"/>
    </source>
</evidence>
<evidence type="ECO:0000313" key="3">
    <source>
        <dbReference type="EMBL" id="AEO53390.1"/>
    </source>
</evidence>
<dbReference type="GO" id="GO:0005524">
    <property type="term" value="F:ATP binding"/>
    <property type="evidence" value="ECO:0007669"/>
    <property type="project" value="UniProtKB-KW"/>
</dbReference>
<dbReference type="VEuPathDB" id="FungiDB:MYCTH_2294646"/>
<sequence>MIKVYEGERTMTKDNNLLGKFELTGIPAAPRGVLQIEVTFSLDLNGILEVSAQDKGTGRKETIMISSDGGRLTQHEIARMIAEAEKFADEDREARERIEARNGLESCAFSLKNQFDDEAGLGGQLGGDEKESVRSSYPAWRPAQRINTMLTLPLPPV</sequence>
<dbReference type="RefSeq" id="XP_003658635.1">
    <property type="nucleotide sequence ID" value="XM_003658587.1"/>
</dbReference>
<dbReference type="AlphaFoldDB" id="G2Q263"/>
<dbReference type="GO" id="GO:0140662">
    <property type="term" value="F:ATP-dependent protein folding chaperone"/>
    <property type="evidence" value="ECO:0007669"/>
    <property type="project" value="InterPro"/>
</dbReference>
<dbReference type="Pfam" id="PF00012">
    <property type="entry name" value="HSP70"/>
    <property type="match status" value="1"/>
</dbReference>
<protein>
    <recommendedName>
        <fullName evidence="5">Heat shock protein 70</fullName>
    </recommendedName>
</protein>
<dbReference type="KEGG" id="mtm:MYCTH_2294646"/>
<dbReference type="Gene3D" id="1.20.1270.10">
    <property type="match status" value="1"/>
</dbReference>
<dbReference type="InParanoid" id="G2Q263"/>
<dbReference type="InterPro" id="IPR029047">
    <property type="entry name" value="HSP70_peptide-bd_sf"/>
</dbReference>
<dbReference type="STRING" id="573729.G2Q263"/>
<gene>
    <name evidence="3" type="ORF">MYCTH_2294646</name>
</gene>
<reference evidence="3 4" key="1">
    <citation type="journal article" date="2011" name="Nat. Biotechnol.">
        <title>Comparative genomic analysis of the thermophilic biomass-degrading fungi Myceliophthora thermophila and Thielavia terrestris.</title>
        <authorList>
            <person name="Berka R.M."/>
            <person name="Grigoriev I.V."/>
            <person name="Otillar R."/>
            <person name="Salamov A."/>
            <person name="Grimwood J."/>
            <person name="Reid I."/>
            <person name="Ishmael N."/>
            <person name="John T."/>
            <person name="Darmond C."/>
            <person name="Moisan M.-C."/>
            <person name="Henrissat B."/>
            <person name="Coutinho P.M."/>
            <person name="Lombard V."/>
            <person name="Natvig D.O."/>
            <person name="Lindquist E."/>
            <person name="Schmutz J."/>
            <person name="Lucas S."/>
            <person name="Harris P."/>
            <person name="Powlowski J."/>
            <person name="Bellemare A."/>
            <person name="Taylor D."/>
            <person name="Butler G."/>
            <person name="de Vries R.P."/>
            <person name="Allijn I.E."/>
            <person name="van den Brink J."/>
            <person name="Ushinsky S."/>
            <person name="Storms R."/>
            <person name="Powell A.J."/>
            <person name="Paulsen I.T."/>
            <person name="Elbourne L.D.H."/>
            <person name="Baker S.E."/>
            <person name="Magnuson J."/>
            <person name="LaBoissiere S."/>
            <person name="Clutterbuck A.J."/>
            <person name="Martinez D."/>
            <person name="Wogulis M."/>
            <person name="de Leon A.L."/>
            <person name="Rey M.W."/>
            <person name="Tsang A."/>
        </authorList>
    </citation>
    <scope>NUCLEOTIDE SEQUENCE [LARGE SCALE GENOMIC DNA]</scope>
    <source>
        <strain evidence="4">ATCC 42464 / BCRC 31852 / DSM 1799</strain>
    </source>
</reference>
<organism evidence="3 4">
    <name type="scientific">Thermothelomyces thermophilus (strain ATCC 42464 / BCRC 31852 / DSM 1799)</name>
    <name type="common">Sporotrichum thermophile</name>
    <dbReference type="NCBI Taxonomy" id="573729"/>
    <lineage>
        <taxon>Eukaryota</taxon>
        <taxon>Fungi</taxon>
        <taxon>Dikarya</taxon>
        <taxon>Ascomycota</taxon>
        <taxon>Pezizomycotina</taxon>
        <taxon>Sordariomycetes</taxon>
        <taxon>Sordariomycetidae</taxon>
        <taxon>Sordariales</taxon>
        <taxon>Chaetomiaceae</taxon>
        <taxon>Thermothelomyces</taxon>
    </lineage>
</organism>
<evidence type="ECO:0000256" key="1">
    <source>
        <dbReference type="ARBA" id="ARBA00022741"/>
    </source>
</evidence>
<dbReference type="PANTHER" id="PTHR19375">
    <property type="entry name" value="HEAT SHOCK PROTEIN 70KDA"/>
    <property type="match status" value="1"/>
</dbReference>
<dbReference type="OMA" id="GRINARM"/>
<dbReference type="Proteomes" id="UP000007322">
    <property type="component" value="Chromosome 1"/>
</dbReference>
<proteinExistence type="predicted"/>
<evidence type="ECO:0000256" key="2">
    <source>
        <dbReference type="ARBA" id="ARBA00022840"/>
    </source>
</evidence>
<accession>G2Q263</accession>
<name>G2Q263_THET4</name>
<dbReference type="eggNOG" id="KOG0100">
    <property type="taxonomic scope" value="Eukaryota"/>
</dbReference>
<keyword evidence="1" id="KW-0547">Nucleotide-binding</keyword>
<dbReference type="GeneID" id="11509105"/>
<evidence type="ECO:0000313" key="4">
    <source>
        <dbReference type="Proteomes" id="UP000007322"/>
    </source>
</evidence>